<evidence type="ECO:0000256" key="3">
    <source>
        <dbReference type="RuleBase" id="RU000363"/>
    </source>
</evidence>
<gene>
    <name evidence="4" type="ORF">KDU71_18880</name>
</gene>
<dbReference type="SUPFAM" id="SSF51735">
    <property type="entry name" value="NAD(P)-binding Rossmann-fold domains"/>
    <property type="match status" value="1"/>
</dbReference>
<protein>
    <submittedName>
        <fullName evidence="4">SDR family NAD(P)-dependent oxidoreductase</fullName>
    </submittedName>
</protein>
<dbReference type="RefSeq" id="WP_212192667.1">
    <property type="nucleotide sequence ID" value="NZ_JAGTAR010000036.1"/>
</dbReference>
<reference evidence="4" key="1">
    <citation type="journal article" date="2018" name="Int. J. Syst. Evol. Microbiol.">
        <title>Carboxylicivirga sediminis sp. nov., isolated from coastal sediment.</title>
        <authorList>
            <person name="Wang F.Q."/>
            <person name="Ren L.H."/>
            <person name="Zou R.J."/>
            <person name="Sun Y.Z."/>
            <person name="Liu X.J."/>
            <person name="Jiang F."/>
            <person name="Liu L.J."/>
        </authorList>
    </citation>
    <scope>NUCLEOTIDE SEQUENCE</scope>
    <source>
        <strain evidence="4">JR1</strain>
    </source>
</reference>
<comment type="similarity">
    <text evidence="3">Belongs to the short-chain dehydrogenases/reductases (SDR) family.</text>
</comment>
<evidence type="ECO:0000256" key="2">
    <source>
        <dbReference type="ARBA" id="ARBA00023002"/>
    </source>
</evidence>
<dbReference type="PANTHER" id="PTHR43086">
    <property type="entry name" value="VERY-LONG-CHAIN 3-OXOOACYL-COA REDUCTASE"/>
    <property type="match status" value="1"/>
</dbReference>
<accession>A0A941J109</accession>
<evidence type="ECO:0000256" key="1">
    <source>
        <dbReference type="ARBA" id="ARBA00022857"/>
    </source>
</evidence>
<dbReference type="PRINTS" id="PR00080">
    <property type="entry name" value="SDRFAMILY"/>
</dbReference>
<evidence type="ECO:0000313" key="4">
    <source>
        <dbReference type="EMBL" id="MBR8537642.1"/>
    </source>
</evidence>
<reference evidence="4" key="2">
    <citation type="submission" date="2021-04" db="EMBL/GenBank/DDBJ databases">
        <authorList>
            <person name="Zhang T."/>
            <person name="Zhang Y."/>
            <person name="Lu D."/>
            <person name="Zuo D."/>
            <person name="Du Z."/>
        </authorList>
    </citation>
    <scope>NUCLEOTIDE SEQUENCE</scope>
    <source>
        <strain evidence="4">JR1</strain>
    </source>
</reference>
<dbReference type="InterPro" id="IPR036291">
    <property type="entry name" value="NAD(P)-bd_dom_sf"/>
</dbReference>
<dbReference type="GO" id="GO:0016491">
    <property type="term" value="F:oxidoreductase activity"/>
    <property type="evidence" value="ECO:0007669"/>
    <property type="project" value="UniProtKB-KW"/>
</dbReference>
<dbReference type="Gene3D" id="3.40.50.720">
    <property type="entry name" value="NAD(P)-binding Rossmann-like Domain"/>
    <property type="match status" value="1"/>
</dbReference>
<dbReference type="CDD" id="cd05233">
    <property type="entry name" value="SDR_c"/>
    <property type="match status" value="1"/>
</dbReference>
<dbReference type="PRINTS" id="PR00081">
    <property type="entry name" value="GDHRDH"/>
</dbReference>
<keyword evidence="1" id="KW-0521">NADP</keyword>
<dbReference type="InterPro" id="IPR002347">
    <property type="entry name" value="SDR_fam"/>
</dbReference>
<name>A0A941J109_9BACT</name>
<keyword evidence="2" id="KW-0560">Oxidoreductase</keyword>
<dbReference type="AlphaFoldDB" id="A0A941J109"/>
<dbReference type="GO" id="GO:0030497">
    <property type="term" value="P:fatty acid elongation"/>
    <property type="evidence" value="ECO:0007669"/>
    <property type="project" value="TreeGrafter"/>
</dbReference>
<dbReference type="Pfam" id="PF00106">
    <property type="entry name" value="adh_short"/>
    <property type="match status" value="1"/>
</dbReference>
<keyword evidence="5" id="KW-1185">Reference proteome</keyword>
<comment type="caution">
    <text evidence="4">The sequence shown here is derived from an EMBL/GenBank/DDBJ whole genome shotgun (WGS) entry which is preliminary data.</text>
</comment>
<dbReference type="PIRSF" id="PIRSF000126">
    <property type="entry name" value="11-beta-HSD1"/>
    <property type="match status" value="1"/>
</dbReference>
<evidence type="ECO:0000313" key="5">
    <source>
        <dbReference type="Proteomes" id="UP000679220"/>
    </source>
</evidence>
<dbReference type="EMBL" id="JAGTAR010000036">
    <property type="protein sequence ID" value="MBR8537642.1"/>
    <property type="molecule type" value="Genomic_DNA"/>
</dbReference>
<sequence>MTAPNKKIAIITGPTSGIGQAFAIKLAEQGFELLLIARRKEKLVELSSFLSANYNTTINYMVADLSKESDIQQVEQRIHSLQNIHLLINNAGFGVAGYFMEVSMEEQLRMINVHLTSTVRFSKAVLPEMIKQQTGYIINLASFAAFMELPGSVMYATTKAAIIKFSQTLQSEVGRYGIKIQALSPGFTPTSFHSAIDRKAEFVNRVPDFLWTPVEQVVEASLANLNSNKVICIPGTINTLLFWLNKSPLLSRWIQHVATKRQKPPKNSVLTTKI</sequence>
<dbReference type="Proteomes" id="UP000679220">
    <property type="component" value="Unassembled WGS sequence"/>
</dbReference>
<proteinExistence type="inferred from homology"/>
<dbReference type="PANTHER" id="PTHR43086:SF2">
    <property type="entry name" value="HYDROXYSTEROID DEHYDROGENASE-LIKE PROTEIN 1"/>
    <property type="match status" value="1"/>
</dbReference>
<organism evidence="4 5">
    <name type="scientific">Carboxylicivirga sediminis</name>
    <dbReference type="NCBI Taxonomy" id="2006564"/>
    <lineage>
        <taxon>Bacteria</taxon>
        <taxon>Pseudomonadati</taxon>
        <taxon>Bacteroidota</taxon>
        <taxon>Bacteroidia</taxon>
        <taxon>Marinilabiliales</taxon>
        <taxon>Marinilabiliaceae</taxon>
        <taxon>Carboxylicivirga</taxon>
    </lineage>
</organism>